<keyword evidence="1" id="KW-1133">Transmembrane helix</keyword>
<dbReference type="PANTHER" id="PTHR35165:SF1">
    <property type="entry name" value="OS04G0577375 PROTEIN"/>
    <property type="match status" value="1"/>
</dbReference>
<protein>
    <submittedName>
        <fullName evidence="2">Uncharacterized protein</fullName>
    </submittedName>
</protein>
<feature type="transmembrane region" description="Helical" evidence="1">
    <location>
        <begin position="27"/>
        <end position="47"/>
    </location>
</feature>
<evidence type="ECO:0000256" key="1">
    <source>
        <dbReference type="SAM" id="Phobius"/>
    </source>
</evidence>
<evidence type="ECO:0000313" key="2">
    <source>
        <dbReference type="EMBL" id="OAY76915.1"/>
    </source>
</evidence>
<accession>A0A199VJJ1</accession>
<organism evidence="2 3">
    <name type="scientific">Ananas comosus</name>
    <name type="common">Pineapple</name>
    <name type="synonym">Ananas ananas</name>
    <dbReference type="NCBI Taxonomy" id="4615"/>
    <lineage>
        <taxon>Eukaryota</taxon>
        <taxon>Viridiplantae</taxon>
        <taxon>Streptophyta</taxon>
        <taxon>Embryophyta</taxon>
        <taxon>Tracheophyta</taxon>
        <taxon>Spermatophyta</taxon>
        <taxon>Magnoliopsida</taxon>
        <taxon>Liliopsida</taxon>
        <taxon>Poales</taxon>
        <taxon>Bromeliaceae</taxon>
        <taxon>Bromelioideae</taxon>
        <taxon>Ananas</taxon>
    </lineage>
</organism>
<sequence length="81" mass="8902">MGKEAVHEISSFRGTAAAKAATTAAVLWWQLFVISVLGGGLLMYWLVTYHPANEQMWMVPIGLILFATPVVVWFSDFASTV</sequence>
<reference evidence="2 3" key="1">
    <citation type="journal article" date="2016" name="DNA Res.">
        <title>The draft genome of MD-2 pineapple using hybrid error correction of long reads.</title>
        <authorList>
            <person name="Redwan R.M."/>
            <person name="Saidin A."/>
            <person name="Kumar S.V."/>
        </authorList>
    </citation>
    <scope>NUCLEOTIDE SEQUENCE [LARGE SCALE GENOMIC DNA]</scope>
    <source>
        <strain evidence="3">cv. MD2</strain>
        <tissue evidence="2">Leaf</tissue>
    </source>
</reference>
<evidence type="ECO:0000313" key="3">
    <source>
        <dbReference type="Proteomes" id="UP000092600"/>
    </source>
</evidence>
<gene>
    <name evidence="2" type="ORF">ACMD2_03097</name>
</gene>
<dbReference type="EMBL" id="LSRQ01001666">
    <property type="protein sequence ID" value="OAY76915.1"/>
    <property type="molecule type" value="Genomic_DNA"/>
</dbReference>
<keyword evidence="1" id="KW-0472">Membrane</keyword>
<comment type="caution">
    <text evidence="2">The sequence shown here is derived from an EMBL/GenBank/DDBJ whole genome shotgun (WGS) entry which is preliminary data.</text>
</comment>
<dbReference type="Proteomes" id="UP000092600">
    <property type="component" value="Unassembled WGS sequence"/>
</dbReference>
<name>A0A199VJJ1_ANACO</name>
<feature type="transmembrane region" description="Helical" evidence="1">
    <location>
        <begin position="56"/>
        <end position="75"/>
    </location>
</feature>
<dbReference type="Pfam" id="PF16594">
    <property type="entry name" value="ATP-synt_Z"/>
    <property type="match status" value="1"/>
</dbReference>
<keyword evidence="1" id="KW-0812">Transmembrane</keyword>
<dbReference type="AlphaFoldDB" id="A0A199VJJ1"/>
<dbReference type="InterPro" id="IPR032238">
    <property type="entry name" value="ATP-synth_Z"/>
</dbReference>
<proteinExistence type="predicted"/>
<dbReference type="PANTHER" id="PTHR35165">
    <property type="entry name" value="OS08G0113900 PROTEIN"/>
    <property type="match status" value="1"/>
</dbReference>